<dbReference type="SUPFAM" id="SSF53098">
    <property type="entry name" value="Ribonuclease H-like"/>
    <property type="match status" value="1"/>
</dbReference>
<dbReference type="InterPro" id="IPR040676">
    <property type="entry name" value="DUF5641"/>
</dbReference>
<dbReference type="Gene3D" id="3.30.70.270">
    <property type="match status" value="1"/>
</dbReference>
<dbReference type="EMBL" id="JBJJXI010000133">
    <property type="protein sequence ID" value="KAL3388431.1"/>
    <property type="molecule type" value="Genomic_DNA"/>
</dbReference>
<dbReference type="SUPFAM" id="SSF56672">
    <property type="entry name" value="DNA/RNA polymerases"/>
    <property type="match status" value="1"/>
</dbReference>
<feature type="domain" description="Integrase catalytic" evidence="2">
    <location>
        <begin position="931"/>
        <end position="1119"/>
    </location>
</feature>
<name>A0ABD2W647_9HYME</name>
<dbReference type="InterPro" id="IPR012337">
    <property type="entry name" value="RNaseH-like_sf"/>
</dbReference>
<feature type="region of interest" description="Disordered" evidence="1">
    <location>
        <begin position="1258"/>
        <end position="1282"/>
    </location>
</feature>
<dbReference type="InterPro" id="IPR001584">
    <property type="entry name" value="Integrase_cat-core"/>
</dbReference>
<dbReference type="InterPro" id="IPR008042">
    <property type="entry name" value="Retrotrans_Pao"/>
</dbReference>
<organism evidence="3 4">
    <name type="scientific">Trichogramma kaykai</name>
    <dbReference type="NCBI Taxonomy" id="54128"/>
    <lineage>
        <taxon>Eukaryota</taxon>
        <taxon>Metazoa</taxon>
        <taxon>Ecdysozoa</taxon>
        <taxon>Arthropoda</taxon>
        <taxon>Hexapoda</taxon>
        <taxon>Insecta</taxon>
        <taxon>Pterygota</taxon>
        <taxon>Neoptera</taxon>
        <taxon>Endopterygota</taxon>
        <taxon>Hymenoptera</taxon>
        <taxon>Apocrita</taxon>
        <taxon>Proctotrupomorpha</taxon>
        <taxon>Chalcidoidea</taxon>
        <taxon>Trichogrammatidae</taxon>
        <taxon>Trichogramma</taxon>
    </lineage>
</organism>
<dbReference type="GO" id="GO:0042575">
    <property type="term" value="C:DNA polymerase complex"/>
    <property type="evidence" value="ECO:0007669"/>
    <property type="project" value="UniProtKB-ARBA"/>
</dbReference>
<evidence type="ECO:0000313" key="3">
    <source>
        <dbReference type="EMBL" id="KAL3388431.1"/>
    </source>
</evidence>
<protein>
    <recommendedName>
        <fullName evidence="2">Integrase catalytic domain-containing protein</fullName>
    </recommendedName>
</protein>
<reference evidence="3 4" key="1">
    <citation type="journal article" date="2024" name="bioRxiv">
        <title>A reference genome for Trichogramma kaykai: A tiny desert-dwelling parasitoid wasp with competing sex-ratio distorters.</title>
        <authorList>
            <person name="Culotta J."/>
            <person name="Lindsey A.R."/>
        </authorList>
    </citation>
    <scope>NUCLEOTIDE SEQUENCE [LARGE SCALE GENOMIC DNA]</scope>
    <source>
        <strain evidence="3 4">KSX58</strain>
    </source>
</reference>
<dbReference type="InterPro" id="IPR036397">
    <property type="entry name" value="RNaseH_sf"/>
</dbReference>
<dbReference type="InterPro" id="IPR043502">
    <property type="entry name" value="DNA/RNA_pol_sf"/>
</dbReference>
<dbReference type="Pfam" id="PF05380">
    <property type="entry name" value="Peptidase_A17"/>
    <property type="match status" value="1"/>
</dbReference>
<proteinExistence type="predicted"/>
<keyword evidence="4" id="KW-1185">Reference proteome</keyword>
<dbReference type="Gene3D" id="3.30.420.10">
    <property type="entry name" value="Ribonuclease H-like superfamily/Ribonuclease H"/>
    <property type="match status" value="1"/>
</dbReference>
<evidence type="ECO:0000259" key="2">
    <source>
        <dbReference type="PROSITE" id="PS50994"/>
    </source>
</evidence>
<dbReference type="Pfam" id="PF17921">
    <property type="entry name" value="Integrase_H2C2"/>
    <property type="match status" value="1"/>
</dbReference>
<dbReference type="InterPro" id="IPR043128">
    <property type="entry name" value="Rev_trsase/Diguanyl_cyclase"/>
</dbReference>
<dbReference type="InterPro" id="IPR041588">
    <property type="entry name" value="Integrase_H2C2"/>
</dbReference>
<accession>A0ABD2W647</accession>
<gene>
    <name evidence="3" type="ORF">TKK_016439</name>
</gene>
<comment type="caution">
    <text evidence="3">The sequence shown here is derived from an EMBL/GenBank/DDBJ whole genome shotgun (WGS) entry which is preliminary data.</text>
</comment>
<dbReference type="Pfam" id="PF18701">
    <property type="entry name" value="DUF5641"/>
    <property type="match status" value="1"/>
</dbReference>
<evidence type="ECO:0000256" key="1">
    <source>
        <dbReference type="SAM" id="MobiDB-lite"/>
    </source>
</evidence>
<dbReference type="PANTHER" id="PTHR47331:SF1">
    <property type="entry name" value="GAG-LIKE PROTEIN"/>
    <property type="match status" value="1"/>
</dbReference>
<dbReference type="GO" id="GO:0071897">
    <property type="term" value="P:DNA biosynthetic process"/>
    <property type="evidence" value="ECO:0007669"/>
    <property type="project" value="UniProtKB-ARBA"/>
</dbReference>
<dbReference type="Gene3D" id="3.10.10.10">
    <property type="entry name" value="HIV Type 1 Reverse Transcriptase, subunit A, domain 1"/>
    <property type="match status" value="1"/>
</dbReference>
<sequence length="1295" mass="147936">MKLEKIGEQTTMHNLFGGVKTEPRHHNKFKFSLMNLEKTYECKMTAYDEDVICAKLPNICPGPWISSLRSKNIVCSDVETNNEPFSVMIGADVIGKLYTGKMLQVQSGPTILGTKLGWTVSGKNDAKRNDDHEDAALTVFTMFNREAKVSDLWDLDLLGISDPITAQSKTEHQESVQQHFSETVKFLDGRYEMSLPWKDNHPELSGNLIAAEKRLKGLTKKLNQEKLFQDYHRVLMDWLHTGIIETVSDTEASRSAYYLPHRHVVKMHSTTRIRPVFDASAKSDNGPSLNQCLETGPNLIELIPSILLRFREHKIGIIADITKAFLQISVNPKDRDALKFLWYDEENLQQVNTYRHCRVVFGLNSSPFLLGATIEHHLKLECESAASSDVVDCLKKLKRSFYLDNCVTSVSTVEEKTNFQTIATKYMCNAGFNLRDWECTGEQQSPSTSSVLGVLWDKCEDVLCLNWNFDCHIGESLSKRDILTITHRIFDPLGWASPTLLIPKLILKTLWKEKVSWDAQVPNEIASEFKDWLKQVPLLKNLTVPRWIFGLSSDAVSYHMFVDASKNAYAAVLYVRTQDICGRVRVHLVQSKSRVGPTAEISIPRMELLAATLGARLAHSVEQSMGSSLRNLYFWTDSSTVLSWLRRNQQWARFVWNRVAEIKKFSDVKAWRHVPGILNPADLPSRGCTSRQLLDSYWIRGPSWLKAPESQWPVERLEVEEDLVNAEKAKCSATSTKRGPERTHVESCTNFTCVNGTANENDTPWYLERFSSYNKTIRTMAWITRFVGNSRPGRASCSEKEINGSEFERAERLIMKLAQKESFTEVSDPRLQTSNVYVDEHGLIRTKTLISNRTEDNFDFRYPIVLDAKHEFTLRLIRHTHEKLLHAGIGTTIQVLRETVWILSSRRTVRSVINKFVRCRRHSALTLKTPPTSLPEDRVRDAKVFEIIGVDYAGPLYLREEGKAWICLFTCAVYRAVHLELVSSLSMGGFLDALRRFISRRGRPKIVYSDQGTNFRGADNLLATVDWDEIQKYCSTKKITWKFNPPASPWWGGWWERIVRIVKDLLKRSLGKASLNYEEMNTILCDCEAVINARPISYQSDEKGELIAITPAMLLKEIEDDTVPDLDQIDAFSCERRLKYRSRLRNELRARFRSEYLGQLCDRVKSAKTWPEINVGDIVLIANDNTKRMDWPLAKVTYVVQGKDGVPRVARLKTASGEVVRPFQRLLLLEKVPRPVGEEVPADKQLINEVKDDYVAEPTSTPAINQDTEESAKNSQLRSRRGRIIKKPARLGDFV</sequence>
<dbReference type="Proteomes" id="UP001627154">
    <property type="component" value="Unassembled WGS sequence"/>
</dbReference>
<evidence type="ECO:0000313" key="4">
    <source>
        <dbReference type="Proteomes" id="UP001627154"/>
    </source>
</evidence>
<dbReference type="PANTHER" id="PTHR47331">
    <property type="entry name" value="PHD-TYPE DOMAIN-CONTAINING PROTEIN"/>
    <property type="match status" value="1"/>
</dbReference>
<dbReference type="PROSITE" id="PS50994">
    <property type="entry name" value="INTEGRASE"/>
    <property type="match status" value="1"/>
</dbReference>